<keyword evidence="1" id="KW-0472">Membrane</keyword>
<organism evidence="2">
    <name type="scientific">Anthurium amnicola</name>
    <dbReference type="NCBI Taxonomy" id="1678845"/>
    <lineage>
        <taxon>Eukaryota</taxon>
        <taxon>Viridiplantae</taxon>
        <taxon>Streptophyta</taxon>
        <taxon>Embryophyta</taxon>
        <taxon>Tracheophyta</taxon>
        <taxon>Spermatophyta</taxon>
        <taxon>Magnoliopsida</taxon>
        <taxon>Liliopsida</taxon>
        <taxon>Araceae</taxon>
        <taxon>Pothoideae</taxon>
        <taxon>Potheae</taxon>
        <taxon>Anthurium</taxon>
    </lineage>
</organism>
<dbReference type="AlphaFoldDB" id="A0A1D1Z4S4"/>
<keyword evidence="1" id="KW-1133">Transmembrane helix</keyword>
<keyword evidence="1" id="KW-0812">Transmembrane</keyword>
<name>A0A1D1Z4S4_9ARAE</name>
<sequence>MLEGIRLPGFVSHVEQNTTQLEQQLLLQSYDANSKTSAVETDVESFQLKQMVDKLKCMHSFLHSGSSSPLSIREIRLYGLIMRHVDSYILIYLMEDNSKLQHIIKPSLECTADEKFVTSHVSTGKYIPDDPYQKMRTEQNDLWSGFYELLSTLKEWQSSTFSHVDFADTFNMSKERKKIKLEGVTDKMLSAVEVDDFQVDEIQNREELLSQILFELEDMGRRRIYAPPLGGLIKHYREIRMRCLSILAFTEAKSKHQNDHNANVEGEEKWIYADLGALMDDVVLNVPYEWRIAAMFERLPDLIVLLKECKTRILGDDYGEKLDDTVRGTKAAQQRRKVPPERKEARCTASSTKLPVGRTTKSRVDFLQDILSIMNTIDLLTPPTVEELRLFLRIFEHVLSSLWLARTHSSALPEQNQQGANNGTETSTSFEQFVGRPYDLSEHTNMINTDRVACLRQAVFYVEEIKYGFVDIPPTADETKYYKMLKRCMQNDFMRHIQGKRLQFESLGASELQQYMGVVYVELRKLWKSLDVECSGVVKAMFPQLVREGSQFSISTWEDDDKGFLVTLKDILLGEGPPDRRLSSCITVMKAIYVAMDWLCYIFICLTLEMTMVREKFYERCIRAAHNALYVWQQRAQEGSLGF</sequence>
<dbReference type="EMBL" id="GDJX01006036">
    <property type="protein sequence ID" value="JAT61900.1"/>
    <property type="molecule type" value="Transcribed_RNA"/>
</dbReference>
<evidence type="ECO:0000256" key="1">
    <source>
        <dbReference type="SAM" id="Phobius"/>
    </source>
</evidence>
<accession>A0A1D1Z4S4</accession>
<feature type="transmembrane region" description="Helical" evidence="1">
    <location>
        <begin position="591"/>
        <end position="613"/>
    </location>
</feature>
<protein>
    <submittedName>
        <fullName evidence="2">Glutamate-1-semialdehyde 2,1-aminomutase</fullName>
    </submittedName>
</protein>
<proteinExistence type="predicted"/>
<reference evidence="2" key="1">
    <citation type="submission" date="2015-07" db="EMBL/GenBank/DDBJ databases">
        <title>Transcriptome Assembly of Anthurium amnicola.</title>
        <authorList>
            <person name="Suzuki J."/>
        </authorList>
    </citation>
    <scope>NUCLEOTIDE SEQUENCE</scope>
</reference>
<evidence type="ECO:0000313" key="2">
    <source>
        <dbReference type="EMBL" id="JAT61900.1"/>
    </source>
</evidence>
<gene>
    <name evidence="2" type="primary">hemL_4</name>
    <name evidence="2" type="ORF">g.65036</name>
</gene>